<evidence type="ECO:0000256" key="8">
    <source>
        <dbReference type="ARBA" id="ARBA00022737"/>
    </source>
</evidence>
<feature type="repeat" description="Lumazine-binding" evidence="10">
    <location>
        <begin position="1"/>
        <end position="96"/>
    </location>
</feature>
<evidence type="ECO:0000256" key="10">
    <source>
        <dbReference type="PROSITE-ProRule" id="PRU00524"/>
    </source>
</evidence>
<dbReference type="PANTHER" id="PTHR21098:SF12">
    <property type="entry name" value="RIBOFLAVIN SYNTHASE"/>
    <property type="match status" value="1"/>
</dbReference>
<evidence type="ECO:0000256" key="6">
    <source>
        <dbReference type="ARBA" id="ARBA00022619"/>
    </source>
</evidence>
<organism evidence="12">
    <name type="scientific">uncultured delta proteobacterium</name>
    <dbReference type="NCBI Taxonomy" id="34034"/>
    <lineage>
        <taxon>Bacteria</taxon>
        <taxon>Deltaproteobacteria</taxon>
        <taxon>environmental samples</taxon>
    </lineage>
</organism>
<dbReference type="PANTHER" id="PTHR21098">
    <property type="entry name" value="RIBOFLAVIN SYNTHASE ALPHA CHAIN"/>
    <property type="match status" value="1"/>
</dbReference>
<evidence type="ECO:0000256" key="2">
    <source>
        <dbReference type="ARBA" id="ARBA00002803"/>
    </source>
</evidence>
<comment type="function">
    <text evidence="2">Catalyzes the dismutation of two molecules of 6,7-dimethyl-8-ribityllumazine, resulting in the formation of riboflavin and 5-amino-6-(D-ribitylamino)uracil.</text>
</comment>
<evidence type="ECO:0000256" key="3">
    <source>
        <dbReference type="ARBA" id="ARBA00004887"/>
    </source>
</evidence>
<keyword evidence="6" id="KW-0686">Riboflavin biosynthesis</keyword>
<evidence type="ECO:0000256" key="7">
    <source>
        <dbReference type="ARBA" id="ARBA00022679"/>
    </source>
</evidence>
<evidence type="ECO:0000313" key="12">
    <source>
        <dbReference type="EMBL" id="SBV97924.1"/>
    </source>
</evidence>
<dbReference type="PROSITE" id="PS51177">
    <property type="entry name" value="LUMAZINE_BIND"/>
    <property type="match status" value="2"/>
</dbReference>
<accession>A0A212JER8</accession>
<feature type="domain" description="Lumazine-binding" evidence="11">
    <location>
        <begin position="97"/>
        <end position="193"/>
    </location>
</feature>
<keyword evidence="7" id="KW-0808">Transferase</keyword>
<dbReference type="GO" id="GO:0009231">
    <property type="term" value="P:riboflavin biosynthetic process"/>
    <property type="evidence" value="ECO:0007669"/>
    <property type="project" value="UniProtKB-KW"/>
</dbReference>
<evidence type="ECO:0000256" key="9">
    <source>
        <dbReference type="NCBIfam" id="TIGR00187"/>
    </source>
</evidence>
<keyword evidence="8" id="KW-0677">Repeat</keyword>
<proteinExistence type="predicted"/>
<dbReference type="CDD" id="cd00402">
    <property type="entry name" value="Riboflavin_synthase_like"/>
    <property type="match status" value="1"/>
</dbReference>
<dbReference type="SUPFAM" id="SSF63380">
    <property type="entry name" value="Riboflavin synthase domain-like"/>
    <property type="match status" value="2"/>
</dbReference>
<dbReference type="AlphaFoldDB" id="A0A212JER8"/>
<name>A0A212JER8_9DELT</name>
<dbReference type="InterPro" id="IPR001783">
    <property type="entry name" value="Lumazine-bd"/>
</dbReference>
<comment type="pathway">
    <text evidence="3">Cofactor biosynthesis; riboflavin biosynthesis; riboflavin from 2-hydroxy-3-oxobutyl phosphate and 5-amino-6-(D-ribitylamino)uracil: step 2/2.</text>
</comment>
<evidence type="ECO:0000256" key="5">
    <source>
        <dbReference type="ARBA" id="ARBA00013950"/>
    </source>
</evidence>
<feature type="repeat" description="Lumazine-binding" evidence="10">
    <location>
        <begin position="97"/>
        <end position="193"/>
    </location>
</feature>
<dbReference type="Gene3D" id="2.40.30.20">
    <property type="match status" value="2"/>
</dbReference>
<reference evidence="12" key="1">
    <citation type="submission" date="2016-04" db="EMBL/GenBank/DDBJ databases">
        <authorList>
            <person name="Evans L.H."/>
            <person name="Alamgir A."/>
            <person name="Owens N."/>
            <person name="Weber N.D."/>
            <person name="Virtaneva K."/>
            <person name="Barbian K."/>
            <person name="Babar A."/>
            <person name="Rosenke K."/>
        </authorList>
    </citation>
    <scope>NUCLEOTIDE SEQUENCE</scope>
    <source>
        <strain evidence="12">86</strain>
    </source>
</reference>
<protein>
    <recommendedName>
        <fullName evidence="5 9">Riboflavin synthase</fullName>
        <ecNumber evidence="4 9">2.5.1.9</ecNumber>
    </recommendedName>
</protein>
<dbReference type="EC" id="2.5.1.9" evidence="4 9"/>
<dbReference type="NCBIfam" id="TIGR00187">
    <property type="entry name" value="ribE"/>
    <property type="match status" value="1"/>
</dbReference>
<evidence type="ECO:0000256" key="4">
    <source>
        <dbReference type="ARBA" id="ARBA00012827"/>
    </source>
</evidence>
<dbReference type="NCBIfam" id="NF006767">
    <property type="entry name" value="PRK09289.1"/>
    <property type="match status" value="1"/>
</dbReference>
<gene>
    <name evidence="12" type="ORF">KL86DPRO_11299</name>
</gene>
<feature type="domain" description="Lumazine-binding" evidence="11">
    <location>
        <begin position="1"/>
        <end position="96"/>
    </location>
</feature>
<dbReference type="PIRSF" id="PIRSF000498">
    <property type="entry name" value="Riboflavin_syn_A"/>
    <property type="match status" value="1"/>
</dbReference>
<dbReference type="GO" id="GO:0004746">
    <property type="term" value="F:riboflavin synthase activity"/>
    <property type="evidence" value="ECO:0007669"/>
    <property type="project" value="UniProtKB-UniRule"/>
</dbReference>
<dbReference type="InterPro" id="IPR026017">
    <property type="entry name" value="Lumazine-bd_dom"/>
</dbReference>
<evidence type="ECO:0000259" key="11">
    <source>
        <dbReference type="PROSITE" id="PS51177"/>
    </source>
</evidence>
<dbReference type="EMBL" id="FLUQ01000001">
    <property type="protein sequence ID" value="SBV97924.1"/>
    <property type="molecule type" value="Genomic_DNA"/>
</dbReference>
<comment type="catalytic activity">
    <reaction evidence="1">
        <text>2 6,7-dimethyl-8-(1-D-ribityl)lumazine + H(+) = 5-amino-6-(D-ribitylamino)uracil + riboflavin</text>
        <dbReference type="Rhea" id="RHEA:20772"/>
        <dbReference type="ChEBI" id="CHEBI:15378"/>
        <dbReference type="ChEBI" id="CHEBI:15934"/>
        <dbReference type="ChEBI" id="CHEBI:57986"/>
        <dbReference type="ChEBI" id="CHEBI:58201"/>
        <dbReference type="EC" id="2.5.1.9"/>
    </reaction>
</comment>
<dbReference type="FunFam" id="2.40.30.20:FF:000004">
    <property type="entry name" value="Riboflavin synthase, alpha subunit"/>
    <property type="match status" value="1"/>
</dbReference>
<dbReference type="Pfam" id="PF00677">
    <property type="entry name" value="Lum_binding"/>
    <property type="match status" value="2"/>
</dbReference>
<dbReference type="InterPro" id="IPR017938">
    <property type="entry name" value="Riboflavin_synthase-like_b-brl"/>
</dbReference>
<sequence length="221" mass="23434">MFTGIIQCLGDVVARKGSSRETRFTIMPRAPFPDPEIGESIAVNGTCLTAERFDGASFTAYASGETLSATTLTSLQPGGVVNLERAVSLSTRLGGHLVSGHVDCVATVAAIEKRGDSTVFRLAFPRAMGHLVVPKGSVTLDGVSLTINECGPDFFTVNIIPETITATMLHSWKAGTLVNMETDLIGKYVARMVATGYVNNAGTSLEESSGLTMDFLRKHGF</sequence>
<dbReference type="InterPro" id="IPR023366">
    <property type="entry name" value="ATP_synth_asu-like_sf"/>
</dbReference>
<evidence type="ECO:0000256" key="1">
    <source>
        <dbReference type="ARBA" id="ARBA00000968"/>
    </source>
</evidence>